<reference evidence="2 3" key="1">
    <citation type="submission" date="2023-03" db="EMBL/GenBank/DDBJ databases">
        <title>Classification of Bisgaard taxon 6 and taxon 10 as Exercitatus varius gen. nov., spec. nov.</title>
        <authorList>
            <person name="Christensen H."/>
        </authorList>
    </citation>
    <scope>NUCLEOTIDE SEQUENCE [LARGE SCALE GENOMIC DNA]</scope>
    <source>
        <strain evidence="2 3">23350_01</strain>
    </source>
</reference>
<keyword evidence="1" id="KW-0812">Transmembrane</keyword>
<feature type="transmembrane region" description="Helical" evidence="1">
    <location>
        <begin position="107"/>
        <end position="134"/>
    </location>
</feature>
<sequence>MQLFGKTVDFSLSKKRILNTLKKLRVKDYLLALAITFFIALPIMVSFLEIIPSDKISRVMSKVRSIINIDTILVIAPLCSLILSNYQKSQSEDRFVDIENRIKEFSAVILILTLAIFTVMSVLFSTVPILFWNYAFSTKATIHIVIFIVCLYYILAIDDLMKDLLDKPNKLYALLWSILLISYILYRVIFKWLDFK</sequence>
<feature type="transmembrane region" description="Helical" evidence="1">
    <location>
        <begin position="172"/>
        <end position="190"/>
    </location>
</feature>
<feature type="transmembrane region" description="Helical" evidence="1">
    <location>
        <begin position="29"/>
        <end position="51"/>
    </location>
</feature>
<feature type="transmembrane region" description="Helical" evidence="1">
    <location>
        <begin position="63"/>
        <end position="86"/>
    </location>
</feature>
<keyword evidence="1" id="KW-0472">Membrane</keyword>
<evidence type="ECO:0000256" key="1">
    <source>
        <dbReference type="SAM" id="Phobius"/>
    </source>
</evidence>
<evidence type="ECO:0000313" key="2">
    <source>
        <dbReference type="EMBL" id="MDG2946685.1"/>
    </source>
</evidence>
<dbReference type="Proteomes" id="UP001216057">
    <property type="component" value="Unassembled WGS sequence"/>
</dbReference>
<organism evidence="2 3">
    <name type="scientific">Exercitatus varius</name>
    <dbReference type="NCBI Taxonomy" id="67857"/>
    <lineage>
        <taxon>Bacteria</taxon>
        <taxon>Pseudomonadati</taxon>
        <taxon>Pseudomonadota</taxon>
        <taxon>Gammaproteobacteria</taxon>
        <taxon>Pasteurellales</taxon>
        <taxon>Pasteurellaceae</taxon>
        <taxon>Exercitatus</taxon>
    </lineage>
</organism>
<keyword evidence="1" id="KW-1133">Transmembrane helix</keyword>
<evidence type="ECO:0000313" key="3">
    <source>
        <dbReference type="Proteomes" id="UP001216057"/>
    </source>
</evidence>
<dbReference type="EMBL" id="JARQTX010000011">
    <property type="protein sequence ID" value="MDG2946685.1"/>
    <property type="molecule type" value="Genomic_DNA"/>
</dbReference>
<comment type="caution">
    <text evidence="2">The sequence shown here is derived from an EMBL/GenBank/DDBJ whole genome shotgun (WGS) entry which is preliminary data.</text>
</comment>
<protein>
    <submittedName>
        <fullName evidence="2">Uncharacterized protein</fullName>
    </submittedName>
</protein>
<keyword evidence="3" id="KW-1185">Reference proteome</keyword>
<proteinExistence type="predicted"/>
<dbReference type="RefSeq" id="WP_317475702.1">
    <property type="nucleotide sequence ID" value="NZ_JARQTV010000006.1"/>
</dbReference>
<gene>
    <name evidence="2" type="ORF">P7M32_09665</name>
</gene>
<accession>A0ABT6ETF1</accession>
<name>A0ABT6ETF1_9PAST</name>
<feature type="transmembrane region" description="Helical" evidence="1">
    <location>
        <begin position="140"/>
        <end position="160"/>
    </location>
</feature>